<evidence type="ECO:0000259" key="2">
    <source>
        <dbReference type="Pfam" id="PF14417"/>
    </source>
</evidence>
<reference evidence="3 4" key="1">
    <citation type="submission" date="2015-09" db="EMBL/GenBank/DDBJ databases">
        <title>Genome sequence of Oxobacter pfennigii DSM 3222.</title>
        <authorList>
            <person name="Poehlein A."/>
            <person name="Bengelsdorf F.R."/>
            <person name="Schiel-Bengelsdorf B."/>
            <person name="Duerre P."/>
            <person name="Daniel R."/>
        </authorList>
    </citation>
    <scope>NUCLEOTIDE SEQUENCE [LARGE SCALE GENOMIC DNA]</scope>
    <source>
        <strain evidence="3 4">DSM 3222</strain>
    </source>
</reference>
<sequence>MDKELLTVDEVADILRTTPNTIYRWLRAGKFPGVKIGKEWRIKREALEERLNDSIHHPEQSYIEKLNIQGDHVMVLTSSQSEVLDIEVEFFKKGLNKGQRLFKGCWWQNQDEVRKELTLRGIHVEDLERQDKLVIADLADAFRKKGIQGPVEIWQSEAYKSLSMGYKVTWGSGSPDLLCCGDFNKLQEFENSLAKSIEKIPIVGICPYVLNLDAQDSFNSLVHLMNQHKGVLFYGSKISAFLRKDMV</sequence>
<dbReference type="STRING" id="36849.OXPF_12160"/>
<organism evidence="3 4">
    <name type="scientific">Oxobacter pfennigii</name>
    <dbReference type="NCBI Taxonomy" id="36849"/>
    <lineage>
        <taxon>Bacteria</taxon>
        <taxon>Bacillati</taxon>
        <taxon>Bacillota</taxon>
        <taxon>Clostridia</taxon>
        <taxon>Eubacteriales</taxon>
        <taxon>Clostridiaceae</taxon>
        <taxon>Oxobacter</taxon>
    </lineage>
</organism>
<dbReference type="PATRIC" id="fig|36849.3.peg.1296"/>
<dbReference type="SUPFAM" id="SSF46955">
    <property type="entry name" value="Putative DNA-binding domain"/>
    <property type="match status" value="1"/>
</dbReference>
<dbReference type="InterPro" id="IPR009061">
    <property type="entry name" value="DNA-bd_dom_put_sf"/>
</dbReference>
<keyword evidence="4" id="KW-1185">Reference proteome</keyword>
<dbReference type="InterPro" id="IPR041657">
    <property type="entry name" value="HTH_17"/>
</dbReference>
<dbReference type="Pfam" id="PF12728">
    <property type="entry name" value="HTH_17"/>
    <property type="match status" value="1"/>
</dbReference>
<feature type="domain" description="MEDS" evidence="2">
    <location>
        <begin position="71"/>
        <end position="211"/>
    </location>
</feature>
<dbReference type="GO" id="GO:0003677">
    <property type="term" value="F:DNA binding"/>
    <property type="evidence" value="ECO:0007669"/>
    <property type="project" value="InterPro"/>
</dbReference>
<dbReference type="Pfam" id="PF14417">
    <property type="entry name" value="MEDS"/>
    <property type="match status" value="1"/>
</dbReference>
<dbReference type="Proteomes" id="UP000050326">
    <property type="component" value="Unassembled WGS sequence"/>
</dbReference>
<comment type="caution">
    <text evidence="3">The sequence shown here is derived from an EMBL/GenBank/DDBJ whole genome shotgun (WGS) entry which is preliminary data.</text>
</comment>
<gene>
    <name evidence="3" type="ORF">OXPF_12160</name>
</gene>
<evidence type="ECO:0000313" key="4">
    <source>
        <dbReference type="Proteomes" id="UP000050326"/>
    </source>
</evidence>
<dbReference type="InterPro" id="IPR025847">
    <property type="entry name" value="MEDS_domain"/>
</dbReference>
<evidence type="ECO:0000259" key="1">
    <source>
        <dbReference type="Pfam" id="PF12728"/>
    </source>
</evidence>
<feature type="domain" description="Helix-turn-helix" evidence="1">
    <location>
        <begin position="5"/>
        <end position="52"/>
    </location>
</feature>
<dbReference type="OrthoDB" id="26294at2"/>
<evidence type="ECO:0000313" key="3">
    <source>
        <dbReference type="EMBL" id="KPU45323.1"/>
    </source>
</evidence>
<proteinExistence type="predicted"/>
<dbReference type="RefSeq" id="WP_054874306.1">
    <property type="nucleotide sequence ID" value="NZ_LKET01000026.1"/>
</dbReference>
<dbReference type="EMBL" id="LKET01000026">
    <property type="protein sequence ID" value="KPU45323.1"/>
    <property type="molecule type" value="Genomic_DNA"/>
</dbReference>
<dbReference type="AlphaFoldDB" id="A0A0P8W9K6"/>
<accession>A0A0P8W9K6</accession>
<dbReference type="NCBIfam" id="TIGR01764">
    <property type="entry name" value="excise"/>
    <property type="match status" value="1"/>
</dbReference>
<dbReference type="InterPro" id="IPR010093">
    <property type="entry name" value="SinI_DNA-bd"/>
</dbReference>
<protein>
    <submittedName>
        <fullName evidence="3">Helix-turn-helix domain protein</fullName>
    </submittedName>
</protein>
<name>A0A0P8W9K6_9CLOT</name>